<keyword evidence="1" id="KW-1133">Transmembrane helix</keyword>
<organism evidence="2 3">
    <name type="scientific">Ascodesmis nigricans</name>
    <dbReference type="NCBI Taxonomy" id="341454"/>
    <lineage>
        <taxon>Eukaryota</taxon>
        <taxon>Fungi</taxon>
        <taxon>Dikarya</taxon>
        <taxon>Ascomycota</taxon>
        <taxon>Pezizomycotina</taxon>
        <taxon>Pezizomycetes</taxon>
        <taxon>Pezizales</taxon>
        <taxon>Ascodesmidaceae</taxon>
        <taxon>Ascodesmis</taxon>
    </lineage>
</organism>
<proteinExistence type="predicted"/>
<evidence type="ECO:0000313" key="3">
    <source>
        <dbReference type="Proteomes" id="UP000298138"/>
    </source>
</evidence>
<evidence type="ECO:0000313" key="2">
    <source>
        <dbReference type="EMBL" id="TGZ85140.1"/>
    </source>
</evidence>
<gene>
    <name evidence="2" type="ORF">EX30DRAFT_337541</name>
</gene>
<keyword evidence="1" id="KW-0812">Transmembrane</keyword>
<dbReference type="EMBL" id="ML220112">
    <property type="protein sequence ID" value="TGZ85140.1"/>
    <property type="molecule type" value="Genomic_DNA"/>
</dbReference>
<feature type="transmembrane region" description="Helical" evidence="1">
    <location>
        <begin position="40"/>
        <end position="59"/>
    </location>
</feature>
<sequence>MQPIVTRRQIREFYILPLLGHALEQSLERYTSFGPRSGPAHWMALLIALPIGISIYNRFATMARGTPLAFLSYT</sequence>
<dbReference type="AlphaFoldDB" id="A0A4S2N760"/>
<keyword evidence="3" id="KW-1185">Reference proteome</keyword>
<protein>
    <submittedName>
        <fullName evidence="2">Uncharacterized protein</fullName>
    </submittedName>
</protein>
<evidence type="ECO:0000256" key="1">
    <source>
        <dbReference type="SAM" id="Phobius"/>
    </source>
</evidence>
<keyword evidence="1" id="KW-0472">Membrane</keyword>
<dbReference type="InParanoid" id="A0A4S2N760"/>
<name>A0A4S2N760_9PEZI</name>
<reference evidence="2 3" key="1">
    <citation type="submission" date="2019-04" db="EMBL/GenBank/DDBJ databases">
        <title>Comparative genomics and transcriptomics to analyze fruiting body development in filamentous ascomycetes.</title>
        <authorList>
            <consortium name="DOE Joint Genome Institute"/>
            <person name="Lutkenhaus R."/>
            <person name="Traeger S."/>
            <person name="Breuer J."/>
            <person name="Kuo A."/>
            <person name="Lipzen A."/>
            <person name="Pangilinan J."/>
            <person name="Dilworth D."/>
            <person name="Sandor L."/>
            <person name="Poggeler S."/>
            <person name="Barry K."/>
            <person name="Grigoriev I.V."/>
            <person name="Nowrousian M."/>
        </authorList>
    </citation>
    <scope>NUCLEOTIDE SEQUENCE [LARGE SCALE GENOMIC DNA]</scope>
    <source>
        <strain evidence="2 3">CBS 389.68</strain>
    </source>
</reference>
<accession>A0A4S2N760</accession>
<dbReference type="Proteomes" id="UP000298138">
    <property type="component" value="Unassembled WGS sequence"/>
</dbReference>